<gene>
    <name evidence="2" type="ORF">C2E25_14140</name>
</gene>
<accession>A0A2K2H7C9</accession>
<evidence type="ECO:0000313" key="2">
    <source>
        <dbReference type="EMBL" id="PNU19133.1"/>
    </source>
</evidence>
<comment type="caution">
    <text evidence="2">The sequence shown here is derived from an EMBL/GenBank/DDBJ whole genome shotgun (WGS) entry which is preliminary data.</text>
</comment>
<dbReference type="Pfam" id="PF13335">
    <property type="entry name" value="Mg_chelatase_C"/>
    <property type="match status" value="1"/>
</dbReference>
<dbReference type="EMBL" id="PPFX01000039">
    <property type="protein sequence ID" value="PNU19133.1"/>
    <property type="molecule type" value="Genomic_DNA"/>
</dbReference>
<reference evidence="2 3" key="1">
    <citation type="journal article" date="2018" name="Genome Announc.">
        <title>Genome Sequence of Geothermobacter sp. HR-1 Iron Reducer from the Loihi Seamount.</title>
        <authorList>
            <person name="Smith H."/>
            <person name="Abuyen K."/>
            <person name="Tremblay J."/>
            <person name="Savalia P."/>
            <person name="Perez-Rodriguez I."/>
            <person name="Emerson D."/>
            <person name="Tully B."/>
            <person name="Amend J."/>
        </authorList>
    </citation>
    <scope>NUCLEOTIDE SEQUENCE [LARGE SCALE GENOMIC DNA]</scope>
    <source>
        <strain evidence="2 3">HR-1</strain>
    </source>
</reference>
<name>A0A2K2H7C9_9BACT</name>
<organism evidence="2 3">
    <name type="scientific">Geothermobacter hydrogeniphilus</name>
    <dbReference type="NCBI Taxonomy" id="1969733"/>
    <lineage>
        <taxon>Bacteria</taxon>
        <taxon>Pseudomonadati</taxon>
        <taxon>Thermodesulfobacteriota</taxon>
        <taxon>Desulfuromonadia</taxon>
        <taxon>Desulfuromonadales</taxon>
        <taxon>Geothermobacteraceae</taxon>
        <taxon>Geothermobacter</taxon>
    </lineage>
</organism>
<dbReference type="InterPro" id="IPR025158">
    <property type="entry name" value="Mg_chelat-rel_C"/>
</dbReference>
<feature type="domain" description="Mg chelatase-related protein C-terminal" evidence="1">
    <location>
        <begin position="24"/>
        <end position="47"/>
    </location>
</feature>
<protein>
    <recommendedName>
        <fullName evidence="1">Mg chelatase-related protein C-terminal domain-containing protein</fullName>
    </recommendedName>
</protein>
<evidence type="ECO:0000313" key="3">
    <source>
        <dbReference type="Proteomes" id="UP000236340"/>
    </source>
</evidence>
<evidence type="ECO:0000259" key="1">
    <source>
        <dbReference type="Pfam" id="PF13335"/>
    </source>
</evidence>
<dbReference type="AlphaFoldDB" id="A0A2K2H7C9"/>
<sequence length="63" mass="6902">MPAAFWSAQRRWPAVRQSGRPEGRTIADLAGEEKIRQPHLAEAVQCRGWVGSWGAGGGVDRET</sequence>
<dbReference type="RefSeq" id="WP_103116378.1">
    <property type="nucleotide sequence ID" value="NZ_PPFX01000039.1"/>
</dbReference>
<proteinExistence type="predicted"/>
<dbReference type="Proteomes" id="UP000236340">
    <property type="component" value="Unassembled WGS sequence"/>
</dbReference>